<accession>A0A1H6W920</accession>
<dbReference type="RefSeq" id="WP_042213292.1">
    <property type="nucleotide sequence ID" value="NZ_BBLU01000003.1"/>
</dbReference>
<evidence type="ECO:0000259" key="7">
    <source>
        <dbReference type="Pfam" id="PF13396"/>
    </source>
</evidence>
<evidence type="ECO:0000256" key="2">
    <source>
        <dbReference type="ARBA" id="ARBA00022475"/>
    </source>
</evidence>
<evidence type="ECO:0000256" key="1">
    <source>
        <dbReference type="ARBA" id="ARBA00004651"/>
    </source>
</evidence>
<sequence length="94" mass="10771">MLKVLPLLAYIGLVIYALSDLWQRPDREPYGVSRGLWTAMIIFLPFIGALAWIVVSMLRPDNGTDRRSGPVAPDDDPEYLAWLREQTRRKRKSG</sequence>
<keyword evidence="4 6" id="KW-1133">Transmembrane helix</keyword>
<name>A0A1H6W920_9MICO</name>
<evidence type="ECO:0000313" key="9">
    <source>
        <dbReference type="Proteomes" id="UP000183315"/>
    </source>
</evidence>
<dbReference type="STRING" id="1043493.SAMN05421637_0899"/>
<evidence type="ECO:0000256" key="3">
    <source>
        <dbReference type="ARBA" id="ARBA00022692"/>
    </source>
</evidence>
<evidence type="ECO:0000313" key="8">
    <source>
        <dbReference type="EMBL" id="SEJ13488.1"/>
    </source>
</evidence>
<proteinExistence type="predicted"/>
<organism evidence="8 9">
    <name type="scientific">Demequina mangrovi</name>
    <dbReference type="NCBI Taxonomy" id="1043493"/>
    <lineage>
        <taxon>Bacteria</taxon>
        <taxon>Bacillati</taxon>
        <taxon>Actinomycetota</taxon>
        <taxon>Actinomycetes</taxon>
        <taxon>Micrococcales</taxon>
        <taxon>Demequinaceae</taxon>
        <taxon>Demequina</taxon>
    </lineage>
</organism>
<gene>
    <name evidence="8" type="ORF">SAMN05421637_0899</name>
</gene>
<dbReference type="Pfam" id="PF13396">
    <property type="entry name" value="PLDc_N"/>
    <property type="match status" value="1"/>
</dbReference>
<comment type="subcellular location">
    <subcellularLocation>
        <location evidence="1">Cell membrane</location>
        <topology evidence="1">Multi-pass membrane protein</topology>
    </subcellularLocation>
</comment>
<evidence type="ECO:0000256" key="4">
    <source>
        <dbReference type="ARBA" id="ARBA00022989"/>
    </source>
</evidence>
<keyword evidence="3 6" id="KW-0812">Transmembrane</keyword>
<feature type="transmembrane region" description="Helical" evidence="6">
    <location>
        <begin position="35"/>
        <end position="58"/>
    </location>
</feature>
<reference evidence="9" key="1">
    <citation type="submission" date="2016-10" db="EMBL/GenBank/DDBJ databases">
        <authorList>
            <person name="Varghese N."/>
        </authorList>
    </citation>
    <scope>NUCLEOTIDE SEQUENCE [LARGE SCALE GENOMIC DNA]</scope>
    <source>
        <strain evidence="9">DSM 24868</strain>
    </source>
</reference>
<dbReference type="Proteomes" id="UP000183315">
    <property type="component" value="Unassembled WGS sequence"/>
</dbReference>
<dbReference type="InterPro" id="IPR027379">
    <property type="entry name" value="CLS_N"/>
</dbReference>
<feature type="domain" description="Cardiolipin synthase N-terminal" evidence="7">
    <location>
        <begin position="13"/>
        <end position="55"/>
    </location>
</feature>
<evidence type="ECO:0000256" key="5">
    <source>
        <dbReference type="ARBA" id="ARBA00023136"/>
    </source>
</evidence>
<protein>
    <submittedName>
        <fullName evidence="8">Phospholipase_D-nuclease N-terminal</fullName>
    </submittedName>
</protein>
<keyword evidence="9" id="KW-1185">Reference proteome</keyword>
<dbReference type="EMBL" id="FNZI01000002">
    <property type="protein sequence ID" value="SEJ13488.1"/>
    <property type="molecule type" value="Genomic_DNA"/>
</dbReference>
<keyword evidence="2" id="KW-1003">Cell membrane</keyword>
<evidence type="ECO:0000256" key="6">
    <source>
        <dbReference type="SAM" id="Phobius"/>
    </source>
</evidence>
<dbReference type="AlphaFoldDB" id="A0A1H6W920"/>
<keyword evidence="5 6" id="KW-0472">Membrane</keyword>
<dbReference type="GO" id="GO:0005886">
    <property type="term" value="C:plasma membrane"/>
    <property type="evidence" value="ECO:0007669"/>
    <property type="project" value="UniProtKB-SubCell"/>
</dbReference>